<dbReference type="AlphaFoldDB" id="A0AAD8PJU8"/>
<accession>A0AAD8PJU8</accession>
<name>A0AAD8PJU8_9PEZI</name>
<sequence>MFALGLGMTSCSPRHWQLPAFGNLAFTTYKAYETFKGKGVKAAQKLAESNAVIARNLEMSVMEVSMATHPDVVLETTDLANRTRRNAISSKDMALGTNKSRNVQATLAGEAGAAPEQVRDRIDSLSKSAKAAAKGSEQVVKTKLKFSTTEYAIRGFACAMSLAMLIIACIAGSQAWEEMGLVERIQTVLALVIQAC</sequence>
<protein>
    <submittedName>
        <fullName evidence="1">Uncharacterized protein</fullName>
    </submittedName>
</protein>
<proteinExistence type="predicted"/>
<keyword evidence="2" id="KW-1185">Reference proteome</keyword>
<dbReference type="EMBL" id="JAHLJV010000155">
    <property type="protein sequence ID" value="KAK1566175.1"/>
    <property type="molecule type" value="Genomic_DNA"/>
</dbReference>
<dbReference type="RefSeq" id="XP_060407379.1">
    <property type="nucleotide sequence ID" value="XM_060565071.1"/>
</dbReference>
<dbReference type="GeneID" id="85449311"/>
<evidence type="ECO:0000313" key="1">
    <source>
        <dbReference type="EMBL" id="KAK1566175.1"/>
    </source>
</evidence>
<comment type="caution">
    <text evidence="1">The sequence shown here is derived from an EMBL/GenBank/DDBJ whole genome shotgun (WGS) entry which is preliminary data.</text>
</comment>
<organism evidence="1 2">
    <name type="scientific">Colletotrichum navitas</name>
    <dbReference type="NCBI Taxonomy" id="681940"/>
    <lineage>
        <taxon>Eukaryota</taxon>
        <taxon>Fungi</taxon>
        <taxon>Dikarya</taxon>
        <taxon>Ascomycota</taxon>
        <taxon>Pezizomycotina</taxon>
        <taxon>Sordariomycetes</taxon>
        <taxon>Hypocreomycetidae</taxon>
        <taxon>Glomerellales</taxon>
        <taxon>Glomerellaceae</taxon>
        <taxon>Colletotrichum</taxon>
        <taxon>Colletotrichum graminicola species complex</taxon>
    </lineage>
</organism>
<gene>
    <name evidence="1" type="ORF">LY79DRAFT_708171</name>
</gene>
<reference evidence="1" key="1">
    <citation type="submission" date="2021-06" db="EMBL/GenBank/DDBJ databases">
        <title>Comparative genomics, transcriptomics and evolutionary studies reveal genomic signatures of adaptation to plant cell wall in hemibiotrophic fungi.</title>
        <authorList>
            <consortium name="DOE Joint Genome Institute"/>
            <person name="Baroncelli R."/>
            <person name="Diaz J.F."/>
            <person name="Benocci T."/>
            <person name="Peng M."/>
            <person name="Battaglia E."/>
            <person name="Haridas S."/>
            <person name="Andreopoulos W."/>
            <person name="Labutti K."/>
            <person name="Pangilinan J."/>
            <person name="Floch G.L."/>
            <person name="Makela M.R."/>
            <person name="Henrissat B."/>
            <person name="Grigoriev I.V."/>
            <person name="Crouch J.A."/>
            <person name="De Vries R.P."/>
            <person name="Sukno S.A."/>
            <person name="Thon M.R."/>
        </authorList>
    </citation>
    <scope>NUCLEOTIDE SEQUENCE</scope>
    <source>
        <strain evidence="1">CBS 125086</strain>
    </source>
</reference>
<dbReference type="Proteomes" id="UP001230504">
    <property type="component" value="Unassembled WGS sequence"/>
</dbReference>
<evidence type="ECO:0000313" key="2">
    <source>
        <dbReference type="Proteomes" id="UP001230504"/>
    </source>
</evidence>